<accession>A0A8I2GY83</accession>
<dbReference type="InterPro" id="IPR023213">
    <property type="entry name" value="CAT-like_dom_sf"/>
</dbReference>
<dbReference type="InterPro" id="IPR010071">
    <property type="entry name" value="AA_adenyl_dom"/>
</dbReference>
<dbReference type="Proteomes" id="UP000646877">
    <property type="component" value="Unassembled WGS sequence"/>
</dbReference>
<dbReference type="Gene3D" id="2.30.38.10">
    <property type="entry name" value="Luciferase, Domain 3"/>
    <property type="match status" value="1"/>
</dbReference>
<dbReference type="PANTHER" id="PTHR45527:SF1">
    <property type="entry name" value="FATTY ACID SYNTHASE"/>
    <property type="match status" value="1"/>
</dbReference>
<name>A0A8I2GY83_9GAMM</name>
<dbReference type="NCBIfam" id="TIGR01733">
    <property type="entry name" value="AA-adenyl-dom"/>
    <property type="match status" value="1"/>
</dbReference>
<evidence type="ECO:0000313" key="6">
    <source>
        <dbReference type="EMBL" id="WOX30910.1"/>
    </source>
</evidence>
<dbReference type="SUPFAM" id="SSF56801">
    <property type="entry name" value="Acetyl-CoA synthetase-like"/>
    <property type="match status" value="2"/>
</dbReference>
<keyword evidence="3" id="KW-0597">Phosphoprotein</keyword>
<dbReference type="PROSITE" id="PS00012">
    <property type="entry name" value="PHOSPHOPANTETHEINE"/>
    <property type="match status" value="2"/>
</dbReference>
<dbReference type="Pfam" id="PF00501">
    <property type="entry name" value="AMP-binding"/>
    <property type="match status" value="2"/>
</dbReference>
<proteinExistence type="predicted"/>
<feature type="domain" description="Carrier" evidence="4">
    <location>
        <begin position="1999"/>
        <end position="2077"/>
    </location>
</feature>
<dbReference type="Pfam" id="PF00550">
    <property type="entry name" value="PP-binding"/>
    <property type="match status" value="2"/>
</dbReference>
<dbReference type="InterPro" id="IPR001242">
    <property type="entry name" value="Condensation_dom"/>
</dbReference>
<dbReference type="GO" id="GO:0047527">
    <property type="term" value="F:2,3-dihydroxybenzoate-serine ligase activity"/>
    <property type="evidence" value="ECO:0007669"/>
    <property type="project" value="TreeGrafter"/>
</dbReference>
<dbReference type="EMBL" id="WEIA01000003">
    <property type="protein sequence ID" value="NLR20847.1"/>
    <property type="molecule type" value="Genomic_DNA"/>
</dbReference>
<gene>
    <name evidence="5" type="ORF">F9Y85_05835</name>
    <name evidence="6" type="ORF">R5H13_23845</name>
</gene>
<evidence type="ECO:0000256" key="1">
    <source>
        <dbReference type="ARBA" id="ARBA00001957"/>
    </source>
</evidence>
<dbReference type="InterPro" id="IPR025110">
    <property type="entry name" value="AMP-bd_C"/>
</dbReference>
<dbReference type="InterPro" id="IPR009081">
    <property type="entry name" value="PP-bd_ACP"/>
</dbReference>
<dbReference type="EMBL" id="CP137579">
    <property type="protein sequence ID" value="WOX30910.1"/>
    <property type="molecule type" value="Genomic_DNA"/>
</dbReference>
<dbReference type="InterPro" id="IPR020845">
    <property type="entry name" value="AMP-binding_CS"/>
</dbReference>
<dbReference type="Pfam" id="PF00668">
    <property type="entry name" value="Condensation"/>
    <property type="match status" value="2"/>
</dbReference>
<dbReference type="Gene3D" id="3.30.300.30">
    <property type="match status" value="2"/>
</dbReference>
<dbReference type="GO" id="GO:0009366">
    <property type="term" value="C:enterobactin synthetase complex"/>
    <property type="evidence" value="ECO:0007669"/>
    <property type="project" value="TreeGrafter"/>
</dbReference>
<dbReference type="Pfam" id="PF13193">
    <property type="entry name" value="AMP-binding_C"/>
    <property type="match status" value="1"/>
</dbReference>
<organism evidence="5 7">
    <name type="scientific">Pseudoalteromonas maricaloris</name>
    <dbReference type="NCBI Taxonomy" id="184924"/>
    <lineage>
        <taxon>Bacteria</taxon>
        <taxon>Pseudomonadati</taxon>
        <taxon>Pseudomonadota</taxon>
        <taxon>Gammaproteobacteria</taxon>
        <taxon>Alteromonadales</taxon>
        <taxon>Pseudoalteromonadaceae</taxon>
        <taxon>Pseudoalteromonas</taxon>
    </lineage>
</organism>
<evidence type="ECO:0000313" key="8">
    <source>
        <dbReference type="Proteomes" id="UP001304419"/>
    </source>
</evidence>
<reference evidence="5" key="1">
    <citation type="submission" date="2019-10" db="EMBL/GenBank/DDBJ databases">
        <authorList>
            <person name="Paulsen S."/>
        </authorList>
    </citation>
    <scope>NUCLEOTIDE SEQUENCE</scope>
    <source>
        <strain evidence="5">LMG 19692</strain>
    </source>
</reference>
<evidence type="ECO:0000256" key="2">
    <source>
        <dbReference type="ARBA" id="ARBA00022450"/>
    </source>
</evidence>
<dbReference type="RefSeq" id="WP_193521628.1">
    <property type="nucleotide sequence ID" value="NZ_CBCSDF010000004.1"/>
</dbReference>
<sequence>MNIHMIPNKIALTSTQRDIYFAQLRYPANPLYNIGGFIRFKNIDPKRVQRAHAQMVRNHDAFGIRILSEESGLGQYLTKVRDTSLPIVDFSDKSESEIDLWLDKQFQTPFEIHDEPLFRSFLIKMAKRHYRYVSLAHHIAVDGWGFANLARLIGVYYNQDLAGKSAPELEISWPDIVELDKSYVSSTKYQNDKAYWQENLKDLSTEPLFSPDLNVSYEGEDCIPSRREISVLPKEKVVALKKAAAELNIAFPQLLLSAYALYWILSYRKKELTIGVPVHNRSGHKQKSKLGVFTSMSPLRLNLDGTNSFKSIAVEISSQIKRNFRHTKFPIGDIYSCISRSAQRAPLYDVAFNFLHLDSDIEIEGQTADLVYWSHSHEQTPAMLNVWEYGATDYVELQLDHSLKWLSQLAARRVLDGIVKILEQVLVNPVMSIDRLDTFGEQERALLSHLSTPSLLPNKLGQDSIISAFEHQVLQTPDKIAVLDSQHEVSFVELNIKANQYARVLQNSGVVCADIVGVSLTRDKDLPAILLAIFKLGAAYVALDPSIPEHRLASIVNDSGLKHVAVSEQVTFPRLSNYQIVELSSEKVVELNGENLNLTYSPNDLAYLIYTSGSTGIPKGVEICHKNLMALINWSLEEFSKSELRCVLASTSLSFDLSAFELFVPLSSGNCIYVVENALEAMSTCPVVSMINTVPSAMKVWLEHRNIPKSVVAINLAGEPLPMALVNDIFEQNSSQTVRNLYGPSEDTTYSTCMAYTEKVHISPAIGKVISGSCALILDQRGKELPVGHIGELYLGGSGVARGYRNLSQLTDERFLFLKASDNESMKWYRTGDLVRLDDDGILHYVGRIDEQIKLNGFRIETNEISTVLTQYPSINDALVVAKVQSEHKFLVAYYCAAQPIDNKLLFEHISKILPMYMVPQHFCFLAEFPLNKNGKIDKTKLPDIKVESLTEAFVAKNEVERMLLTLWQDLLGVQSIPIDQSLFELGGSSLLAMRMLALINETFATQFTLVQLFSHDTLPKQSTLLQQNCVKKHQVVIKRIDSNRAPLSLAQKRIWFTEQMAGNQTMNNMVISYRLSGALNVAKLRQALADVVKNNAILRTTYHLDHELPYQLVRHNASVEFVVDKLPAGDMKDVLNDLYAQRLNSKFDLESDTMLRAHLFTEDASTSYLFLSSHHIALDGYSINLLLKELSDIYDCNLSGNRRDCDLPLEAPEYGDFATWQNENKHQIDIDFWQTKLEGAPNLHGLPLDNPRLNNTRIDGRCSRTFVDDQTTKQLIKLCEQHKLTLSSILFSLYSYLLMVYSRQQDIIIGIPVLGREHTSLQKVYGVFINMLPIRVQAKHNESLVNWMSSIQSELFDALPHQSTPFEQLVEQLATAHDSSYAPIFQIMFNYQEYSFDNMTLREVCSERLVHEHSAVKYDLELHVNTMSDGLELSWLYNQAIFDSTTIKQWQNSFELLLNTFVSTPEASLHELNLLSRLDSSKLVQWNKSSRVQNAEKNFLAAIYQNFDSTSIAFVMGKDVMSYKQVGELCTHFAKSILAAGVTQGDVVGIMLPRGQVLQCSMLATMLLGVTFVPLPINFNDTRLAYIIKDSGISHIITKDEVRASKLSCSTLIQVRDIENYDLVASTTKALPIRQFHPDATAYILYTSGSTGSPKGVPIHYGALNNFLNAMLLALDLGNAKTWLALTTNSFDISLLEWLAPLIRADRCVLVSDEQAADPLLLKEYIEQHEVDVIQATPSRWRQMIESGWQGGKRLTLLTGGEALDTHLQQLLSERSGTLFNCYGPTEATIWSCINRVDSQASERCRLALGKSLSNYIHAVVDENNRLLPMGAIGELVISGVSVTNDYHNLPELSATRFFVCQQHPYQGKRFYLTGDLVRLDGSGRLNYIGRIDNQIKIRGTLVEPTEVQGALCSLPEVNQAFVCAFDNGREQELAAYLVLNEIASLVDIRNALLKILPDYLVPSRFEVFDEMPLTSNGKIDIKALPSFSRQMIVEPTLAQGKTQKILVSLWCSELDGINKNVCVETDFYSLGGNSMHVVRLVRKINQHFDFIEFSVADFLADSRITTIASLLDERTFYQNLTSDASEYSSITVI</sequence>
<dbReference type="PROSITE" id="PS00455">
    <property type="entry name" value="AMP_BINDING"/>
    <property type="match status" value="2"/>
</dbReference>
<dbReference type="NCBIfam" id="NF003417">
    <property type="entry name" value="PRK04813.1"/>
    <property type="match status" value="2"/>
</dbReference>
<dbReference type="Gene3D" id="3.40.50.980">
    <property type="match status" value="2"/>
</dbReference>
<dbReference type="InterPro" id="IPR036736">
    <property type="entry name" value="ACP-like_sf"/>
</dbReference>
<feature type="domain" description="Carrier" evidence="4">
    <location>
        <begin position="955"/>
        <end position="1030"/>
    </location>
</feature>
<dbReference type="Proteomes" id="UP001304419">
    <property type="component" value="Chromosome 2"/>
</dbReference>
<dbReference type="PANTHER" id="PTHR45527">
    <property type="entry name" value="NONRIBOSOMAL PEPTIDE SYNTHETASE"/>
    <property type="match status" value="1"/>
</dbReference>
<dbReference type="SUPFAM" id="SSF52777">
    <property type="entry name" value="CoA-dependent acyltransferases"/>
    <property type="match status" value="4"/>
</dbReference>
<evidence type="ECO:0000256" key="3">
    <source>
        <dbReference type="ARBA" id="ARBA00022553"/>
    </source>
</evidence>
<evidence type="ECO:0000313" key="7">
    <source>
        <dbReference type="Proteomes" id="UP000646877"/>
    </source>
</evidence>
<comment type="cofactor">
    <cofactor evidence="1">
        <name>pantetheine 4'-phosphate</name>
        <dbReference type="ChEBI" id="CHEBI:47942"/>
    </cofactor>
</comment>
<protein>
    <submittedName>
        <fullName evidence="5">Amino acid adenylation domain-containing protein</fullName>
    </submittedName>
    <submittedName>
        <fullName evidence="6">Non-ribosomal peptide synthetase</fullName>
    </submittedName>
</protein>
<dbReference type="GO" id="GO:0031177">
    <property type="term" value="F:phosphopantetheine binding"/>
    <property type="evidence" value="ECO:0007669"/>
    <property type="project" value="TreeGrafter"/>
</dbReference>
<evidence type="ECO:0000313" key="5">
    <source>
        <dbReference type="EMBL" id="NLR20847.1"/>
    </source>
</evidence>
<keyword evidence="8" id="KW-1185">Reference proteome</keyword>
<dbReference type="InterPro" id="IPR042099">
    <property type="entry name" value="ANL_N_sf"/>
</dbReference>
<dbReference type="Gene3D" id="1.10.1200.10">
    <property type="entry name" value="ACP-like"/>
    <property type="match status" value="2"/>
</dbReference>
<dbReference type="Gene3D" id="3.30.559.10">
    <property type="entry name" value="Chloramphenicol acetyltransferase-like domain"/>
    <property type="match status" value="2"/>
</dbReference>
<dbReference type="PROSITE" id="PS50075">
    <property type="entry name" value="CARRIER"/>
    <property type="match status" value="2"/>
</dbReference>
<dbReference type="Gene3D" id="3.30.559.30">
    <property type="entry name" value="Nonribosomal peptide synthetase, condensation domain"/>
    <property type="match status" value="2"/>
</dbReference>
<keyword evidence="2" id="KW-0596">Phosphopantetheine</keyword>
<dbReference type="CDD" id="cd19531">
    <property type="entry name" value="LCL_NRPS-like"/>
    <property type="match status" value="1"/>
</dbReference>
<dbReference type="InterPro" id="IPR045851">
    <property type="entry name" value="AMP-bd_C_sf"/>
</dbReference>
<dbReference type="GO" id="GO:0005829">
    <property type="term" value="C:cytosol"/>
    <property type="evidence" value="ECO:0007669"/>
    <property type="project" value="TreeGrafter"/>
</dbReference>
<reference evidence="6 8" key="2">
    <citation type="submission" date="2023-10" db="EMBL/GenBank/DDBJ databases">
        <title>To unveil natural product biosynthetic capacity in Pseudoalteromonas.</title>
        <authorList>
            <person name="Wang J."/>
        </authorList>
    </citation>
    <scope>NUCLEOTIDE SEQUENCE [LARGE SCALE GENOMIC DNA]</scope>
    <source>
        <strain evidence="6 8">DSM 15914</strain>
    </source>
</reference>
<dbReference type="Gene3D" id="3.40.50.12780">
    <property type="entry name" value="N-terminal domain of ligase-like"/>
    <property type="match status" value="1"/>
</dbReference>
<dbReference type="GO" id="GO:0009239">
    <property type="term" value="P:enterobactin biosynthetic process"/>
    <property type="evidence" value="ECO:0007669"/>
    <property type="project" value="TreeGrafter"/>
</dbReference>
<evidence type="ECO:0000259" key="4">
    <source>
        <dbReference type="PROSITE" id="PS50075"/>
    </source>
</evidence>
<dbReference type="InterPro" id="IPR006162">
    <property type="entry name" value="Ppantetheine_attach_site"/>
</dbReference>
<dbReference type="GO" id="GO:0043041">
    <property type="term" value="P:amino acid activation for nonribosomal peptide biosynthetic process"/>
    <property type="evidence" value="ECO:0007669"/>
    <property type="project" value="TreeGrafter"/>
</dbReference>
<dbReference type="SUPFAM" id="SSF47336">
    <property type="entry name" value="ACP-like"/>
    <property type="match status" value="2"/>
</dbReference>
<dbReference type="InterPro" id="IPR000873">
    <property type="entry name" value="AMP-dep_synth/lig_dom"/>
</dbReference>